<reference evidence="2" key="1">
    <citation type="journal article" date="2014" name="Genome Announc.">
        <title>Draft Genome Sequence of Mycobacterium triplex DSM 44626.</title>
        <authorList>
            <person name="Sassi M."/>
            <person name="Croce O."/>
            <person name="Robert C."/>
            <person name="Raoult D."/>
            <person name="Drancourt M."/>
        </authorList>
    </citation>
    <scope>NUCLEOTIDE SEQUENCE [LARGE SCALE GENOMIC DNA]</scope>
    <source>
        <strain evidence="2">DSM 44626</strain>
    </source>
</reference>
<accession>A0A024K0L0</accession>
<feature type="transmembrane region" description="Helical" evidence="1">
    <location>
        <begin position="210"/>
        <end position="239"/>
    </location>
</feature>
<dbReference type="Pfam" id="PF12077">
    <property type="entry name" value="DUF3556"/>
    <property type="match status" value="1"/>
</dbReference>
<dbReference type="InterPro" id="IPR021941">
    <property type="entry name" value="DUF3556_TM"/>
</dbReference>
<sequence length="518" mass="56605">MGFLKSDLPTIDKDVWRAADRSERLKLMARHIAERGTGNPDVLHVVYALKVVLYMLGAIAFALTTNGIDGWADATTWWCEPIVLEKVVLWTLLFEVLGLGCGFGPLNGRVAPPLGSPLYWLRTGTIRLPPWPQRIPFTTGDRRSPVDVAAYAALLIATLTALLSDGTGPIDAPATPVGLIPTWKLATVVTLLAIAGLRDKVIFLAARGEVYGALTVAFLLPGLDMIVAAKIVMVAIWMGAATSKLNRHFPFVVSTMMANNPLIRSKWLKRNLFRRHPEDLRPSWIPALLAHVGTVIELGMPPLLFFSHGGIVTRVAAALLITLHLIILTAVPLGVPLEWNVFMIYGIGAIFLAHINVGIQDISHPWFIAALVVVLVGTVAVGHVWPRKVSFLPGMPLLRRKLGHFGVALHRLGQPEGRRRPSRAGVVAAQVLRKALRQQGEGRVPSLHGLRVSIHVRSRACGHDALRPCRPGRPGAGIHRCRGRNGRRLCRRLGIRRRPPPSGAARRGHAGALRIRAW</sequence>
<feature type="transmembrane region" description="Helical" evidence="1">
    <location>
        <begin position="176"/>
        <end position="198"/>
    </location>
</feature>
<reference evidence="2" key="2">
    <citation type="submission" date="2014-04" db="EMBL/GenBank/DDBJ databases">
        <authorList>
            <person name="Urmite Genomes U."/>
        </authorList>
    </citation>
    <scope>NUCLEOTIDE SEQUENCE</scope>
    <source>
        <strain evidence="2">DSM 44626</strain>
    </source>
</reference>
<proteinExistence type="predicted"/>
<evidence type="ECO:0000256" key="1">
    <source>
        <dbReference type="SAM" id="Phobius"/>
    </source>
</evidence>
<dbReference type="STRING" id="47839.BN973_03483"/>
<feature type="transmembrane region" description="Helical" evidence="1">
    <location>
        <begin position="342"/>
        <end position="359"/>
    </location>
</feature>
<dbReference type="EMBL" id="HG964446">
    <property type="protein sequence ID" value="CDO89112.1"/>
    <property type="molecule type" value="Genomic_DNA"/>
</dbReference>
<keyword evidence="1" id="KW-0472">Membrane</keyword>
<feature type="transmembrane region" description="Helical" evidence="1">
    <location>
        <begin position="148"/>
        <end position="164"/>
    </location>
</feature>
<dbReference type="Proteomes" id="UP000028880">
    <property type="component" value="Unassembled WGS sequence"/>
</dbReference>
<dbReference type="HOGENOM" id="CLU_036706_0_0_11"/>
<protein>
    <recommendedName>
        <fullName evidence="3">Transmembrane protein</fullName>
    </recommendedName>
</protein>
<keyword evidence="1" id="KW-1133">Transmembrane helix</keyword>
<name>A0A024K0L0_9MYCO</name>
<evidence type="ECO:0000313" key="2">
    <source>
        <dbReference type="EMBL" id="CDO89112.1"/>
    </source>
</evidence>
<organism evidence="2">
    <name type="scientific">Mycobacterium triplex</name>
    <dbReference type="NCBI Taxonomy" id="47839"/>
    <lineage>
        <taxon>Bacteria</taxon>
        <taxon>Bacillati</taxon>
        <taxon>Actinomycetota</taxon>
        <taxon>Actinomycetes</taxon>
        <taxon>Mycobacteriales</taxon>
        <taxon>Mycobacteriaceae</taxon>
        <taxon>Mycobacterium</taxon>
        <taxon>Mycobacterium simiae complex</taxon>
    </lineage>
</organism>
<dbReference type="AlphaFoldDB" id="A0A024K0L0"/>
<gene>
    <name evidence="2" type="ORF">BN973_03483</name>
</gene>
<dbReference type="eggNOG" id="ENOG502Z7M2">
    <property type="taxonomic scope" value="Bacteria"/>
</dbReference>
<keyword evidence="1" id="KW-0812">Transmembrane</keyword>
<feature type="transmembrane region" description="Helical" evidence="1">
    <location>
        <begin position="45"/>
        <end position="68"/>
    </location>
</feature>
<feature type="transmembrane region" description="Helical" evidence="1">
    <location>
        <begin position="311"/>
        <end position="335"/>
    </location>
</feature>
<feature type="transmembrane region" description="Helical" evidence="1">
    <location>
        <begin position="365"/>
        <end position="385"/>
    </location>
</feature>
<feature type="transmembrane region" description="Helical" evidence="1">
    <location>
        <begin position="284"/>
        <end position="305"/>
    </location>
</feature>
<evidence type="ECO:0008006" key="3">
    <source>
        <dbReference type="Google" id="ProtNLM"/>
    </source>
</evidence>